<dbReference type="NCBIfam" id="TIGR02999">
    <property type="entry name" value="Sig-70_X6"/>
    <property type="match status" value="1"/>
</dbReference>
<dbReference type="InterPro" id="IPR053812">
    <property type="entry name" value="HTH_Sigma70_ECF-like"/>
</dbReference>
<feature type="domain" description="RNA polymerase sigma-70 ECF-like HTH" evidence="1">
    <location>
        <begin position="6"/>
        <end position="191"/>
    </location>
</feature>
<evidence type="ECO:0000313" key="2">
    <source>
        <dbReference type="EMBL" id="QIR05670.1"/>
    </source>
</evidence>
<dbReference type="EMBL" id="CP050266">
    <property type="protein sequence ID" value="QIR05670.1"/>
    <property type="molecule type" value="Genomic_DNA"/>
</dbReference>
<dbReference type="RefSeq" id="WP_096631256.1">
    <property type="nucleotide sequence ID" value="NZ_CP050266.1"/>
</dbReference>
<evidence type="ECO:0000259" key="1">
    <source>
        <dbReference type="Pfam" id="PF07638"/>
    </source>
</evidence>
<gene>
    <name evidence="2" type="ORF">HBA18_04375</name>
</gene>
<evidence type="ECO:0000313" key="3">
    <source>
        <dbReference type="Proteomes" id="UP000501408"/>
    </source>
</evidence>
<accession>A0ABX6K631</accession>
<name>A0ABX6K631_SALCS</name>
<proteinExistence type="predicted"/>
<protein>
    <submittedName>
        <fullName evidence="2">RNA polymerase subunit sigma</fullName>
    </submittedName>
</protein>
<dbReference type="Pfam" id="PF07638">
    <property type="entry name" value="Sigma70_ECF"/>
    <property type="match status" value="1"/>
</dbReference>
<organism evidence="2 3">
    <name type="scientific">Salinivibrio costicola</name>
    <name type="common">Vibrio costicola</name>
    <dbReference type="NCBI Taxonomy" id="51367"/>
    <lineage>
        <taxon>Bacteria</taxon>
        <taxon>Pseudomonadati</taxon>
        <taxon>Pseudomonadota</taxon>
        <taxon>Gammaproteobacteria</taxon>
        <taxon>Vibrionales</taxon>
        <taxon>Vibrionaceae</taxon>
        <taxon>Salinivibrio</taxon>
    </lineage>
</organism>
<reference evidence="2 3" key="1">
    <citation type="submission" date="2020-03" db="EMBL/GenBank/DDBJ databases">
        <title>Genome mining reveals the biosynthetic pathways of PHA and ectoines of the halophilic strain Salinivibrio costicola M318 isolated from fermented shrimp paste.</title>
        <authorList>
            <person name="Doan T.V."/>
            <person name="Tran L.T."/>
            <person name="Trieu T.A."/>
            <person name="Nguyen Q.V."/>
            <person name="Quach T.N."/>
            <person name="Phi T.Q."/>
            <person name="Kumar S."/>
        </authorList>
    </citation>
    <scope>NUCLEOTIDE SEQUENCE [LARGE SCALE GENOMIC DNA]</scope>
    <source>
        <strain evidence="2 3">M318</strain>
    </source>
</reference>
<dbReference type="InterPro" id="IPR011517">
    <property type="entry name" value="RNA_pol_sigma70_ECF-like"/>
</dbReference>
<keyword evidence="3" id="KW-1185">Reference proteome</keyword>
<dbReference type="Proteomes" id="UP000501408">
    <property type="component" value="Chromosome 1"/>
</dbReference>
<sequence>MMNKNADFTQLLLQWKQGDRQSESELYHLAYSRLKQLAARESKRSSENFGVENTIISDAIHSDTMLVNEAYIKMTQVDLADVNNRKSFYLMAAKIIRQVLIEQARKLHASKRKSTRIFVDKNQLSGLDRMLVFDMELEKFGHRYPRQADVLKMKYLVGMKVDEISQTLSCSKSLIEKDLKFSKGWFASRMRAQ</sequence>